<evidence type="ECO:0000256" key="1">
    <source>
        <dbReference type="ARBA" id="ARBA00004651"/>
    </source>
</evidence>
<dbReference type="KEGG" id="plei:Q9312_04160"/>
<accession>A0AA51RV07</accession>
<dbReference type="Gene3D" id="1.20.1250.20">
    <property type="entry name" value="MFS general substrate transporter like domains"/>
    <property type="match status" value="1"/>
</dbReference>
<dbReference type="RefSeq" id="WP_309203309.1">
    <property type="nucleotide sequence ID" value="NZ_CP133548.1"/>
</dbReference>
<evidence type="ECO:0000259" key="7">
    <source>
        <dbReference type="PROSITE" id="PS50850"/>
    </source>
</evidence>
<dbReference type="PROSITE" id="PS50850">
    <property type="entry name" value="MFS"/>
    <property type="match status" value="1"/>
</dbReference>
<dbReference type="Pfam" id="PF07690">
    <property type="entry name" value="MFS_1"/>
    <property type="match status" value="1"/>
</dbReference>
<dbReference type="SUPFAM" id="SSF103473">
    <property type="entry name" value="MFS general substrate transporter"/>
    <property type="match status" value="1"/>
</dbReference>
<evidence type="ECO:0000256" key="5">
    <source>
        <dbReference type="ARBA" id="ARBA00023136"/>
    </source>
</evidence>
<dbReference type="AlphaFoldDB" id="A0AA51RV07"/>
<feature type="transmembrane region" description="Helical" evidence="6">
    <location>
        <begin position="96"/>
        <end position="117"/>
    </location>
</feature>
<evidence type="ECO:0000256" key="3">
    <source>
        <dbReference type="ARBA" id="ARBA00022692"/>
    </source>
</evidence>
<evidence type="ECO:0000256" key="4">
    <source>
        <dbReference type="ARBA" id="ARBA00022989"/>
    </source>
</evidence>
<feature type="transmembrane region" description="Helical" evidence="6">
    <location>
        <begin position="347"/>
        <end position="366"/>
    </location>
</feature>
<feature type="transmembrane region" description="Helical" evidence="6">
    <location>
        <begin position="408"/>
        <end position="431"/>
    </location>
</feature>
<dbReference type="PANTHER" id="PTHR23513">
    <property type="entry name" value="INTEGRAL MEMBRANE EFFLUX PROTEIN-RELATED"/>
    <property type="match status" value="1"/>
</dbReference>
<feature type="transmembrane region" description="Helical" evidence="6">
    <location>
        <begin position="313"/>
        <end position="335"/>
    </location>
</feature>
<reference evidence="8 9" key="1">
    <citation type="submission" date="2023-08" db="EMBL/GenBank/DDBJ databases">
        <title>Pleionea litopenaei sp. nov., isolated from stomach of juvenile Litopenaeus vannamei.</title>
        <authorList>
            <person name="Rho A.M."/>
            <person name="Hwang C.Y."/>
        </authorList>
    </citation>
    <scope>NUCLEOTIDE SEQUENCE [LARGE SCALE GENOMIC DNA]</scope>
    <source>
        <strain evidence="8 9">HL-JVS1</strain>
    </source>
</reference>
<feature type="transmembrane region" description="Helical" evidence="6">
    <location>
        <begin position="378"/>
        <end position="402"/>
    </location>
</feature>
<evidence type="ECO:0000313" key="9">
    <source>
        <dbReference type="Proteomes" id="UP001239782"/>
    </source>
</evidence>
<dbReference type="InterPro" id="IPR036259">
    <property type="entry name" value="MFS_trans_sf"/>
</dbReference>
<protein>
    <submittedName>
        <fullName evidence="8">MFS transporter</fullName>
    </submittedName>
</protein>
<feature type="transmembrane region" description="Helical" evidence="6">
    <location>
        <begin position="35"/>
        <end position="59"/>
    </location>
</feature>
<proteinExistence type="predicted"/>
<keyword evidence="5 6" id="KW-0472">Membrane</keyword>
<dbReference type="PANTHER" id="PTHR23513:SF11">
    <property type="entry name" value="STAPHYLOFERRIN A TRANSPORTER"/>
    <property type="match status" value="1"/>
</dbReference>
<feature type="transmembrane region" description="Helical" evidence="6">
    <location>
        <begin position="199"/>
        <end position="220"/>
    </location>
</feature>
<name>A0AA51RV07_9GAMM</name>
<dbReference type="EMBL" id="CP133548">
    <property type="protein sequence ID" value="WMS88112.1"/>
    <property type="molecule type" value="Genomic_DNA"/>
</dbReference>
<feature type="transmembrane region" description="Helical" evidence="6">
    <location>
        <begin position="254"/>
        <end position="276"/>
    </location>
</feature>
<keyword evidence="2" id="KW-1003">Cell membrane</keyword>
<feature type="transmembrane region" description="Helical" evidence="6">
    <location>
        <begin position="169"/>
        <end position="187"/>
    </location>
</feature>
<dbReference type="CDD" id="cd06173">
    <property type="entry name" value="MFS_MefA_like"/>
    <property type="match status" value="1"/>
</dbReference>
<keyword evidence="4 6" id="KW-1133">Transmembrane helix</keyword>
<evidence type="ECO:0000313" key="8">
    <source>
        <dbReference type="EMBL" id="WMS88112.1"/>
    </source>
</evidence>
<gene>
    <name evidence="8" type="ORF">Q9312_04160</name>
</gene>
<comment type="subcellular location">
    <subcellularLocation>
        <location evidence="1">Cell membrane</location>
        <topology evidence="1">Multi-pass membrane protein</topology>
    </subcellularLocation>
</comment>
<feature type="transmembrane region" description="Helical" evidence="6">
    <location>
        <begin position="123"/>
        <end position="148"/>
    </location>
</feature>
<feature type="transmembrane region" description="Helical" evidence="6">
    <location>
        <begin position="65"/>
        <end position="89"/>
    </location>
</feature>
<keyword evidence="9" id="KW-1185">Reference proteome</keyword>
<organism evidence="8 9">
    <name type="scientific">Pleionea litopenaei</name>
    <dbReference type="NCBI Taxonomy" id="3070815"/>
    <lineage>
        <taxon>Bacteria</taxon>
        <taxon>Pseudomonadati</taxon>
        <taxon>Pseudomonadota</taxon>
        <taxon>Gammaproteobacteria</taxon>
        <taxon>Oceanospirillales</taxon>
        <taxon>Pleioneaceae</taxon>
        <taxon>Pleionea</taxon>
    </lineage>
</organism>
<sequence>MEKQSQGASDSFARVAIEENQVNVRLVNNSRFRSLCVGSFISMLGDQLTLVTLPWLALFLFNEPWVLGAVLGALAVPMTVFLLVSGAVVDRFSPKSVLLISKAINAALMFLLVGLLMVDQLNFWSLISIVLVLGTSSAFAIPAGSALLPELVNSSQLPAANGFGMMLRSITNIIGPLLAAVLLGIELNSSEGEVSHQGLIWIFSIDGLTFVVSAIILAVIKVEPRRSSSRVNKLLSNVIAGFGYFKQNKELLKITLYLAVVTSFLGGFMQVGMPLMVQQHWQEGSQSYGYLLAFFAFGNVLGSMLVSKLRQIIKLSVGASVLLTDLFVGIALIGLSQSTSVLQGQCILFIMGVFAGYVQVIFMSWVQMSTQRELLGRVMGIVTFALIGLLPLSAMLSGFILQSIAIDLFFLIAGAALSIVALSALLFSSIVKIGSVNKLSVASELTS</sequence>
<feature type="domain" description="Major facilitator superfamily (MFS) profile" evidence="7">
    <location>
        <begin position="31"/>
        <end position="432"/>
    </location>
</feature>
<dbReference type="GO" id="GO:0022857">
    <property type="term" value="F:transmembrane transporter activity"/>
    <property type="evidence" value="ECO:0007669"/>
    <property type="project" value="InterPro"/>
</dbReference>
<dbReference type="Proteomes" id="UP001239782">
    <property type="component" value="Chromosome"/>
</dbReference>
<keyword evidence="3 6" id="KW-0812">Transmembrane</keyword>
<dbReference type="GO" id="GO:0005886">
    <property type="term" value="C:plasma membrane"/>
    <property type="evidence" value="ECO:0007669"/>
    <property type="project" value="UniProtKB-SubCell"/>
</dbReference>
<evidence type="ECO:0000256" key="2">
    <source>
        <dbReference type="ARBA" id="ARBA00022475"/>
    </source>
</evidence>
<dbReference type="InterPro" id="IPR011701">
    <property type="entry name" value="MFS"/>
</dbReference>
<evidence type="ECO:0000256" key="6">
    <source>
        <dbReference type="SAM" id="Phobius"/>
    </source>
</evidence>
<feature type="transmembrane region" description="Helical" evidence="6">
    <location>
        <begin position="288"/>
        <end position="306"/>
    </location>
</feature>
<dbReference type="InterPro" id="IPR020846">
    <property type="entry name" value="MFS_dom"/>
</dbReference>